<organism evidence="9 10">
    <name type="scientific">Sphaerosporella brunnea</name>
    <dbReference type="NCBI Taxonomy" id="1250544"/>
    <lineage>
        <taxon>Eukaryota</taxon>
        <taxon>Fungi</taxon>
        <taxon>Dikarya</taxon>
        <taxon>Ascomycota</taxon>
        <taxon>Pezizomycotina</taxon>
        <taxon>Pezizomycetes</taxon>
        <taxon>Pezizales</taxon>
        <taxon>Pyronemataceae</taxon>
        <taxon>Sphaerosporella</taxon>
    </lineage>
</organism>
<dbReference type="InterPro" id="IPR001965">
    <property type="entry name" value="Znf_PHD"/>
</dbReference>
<sequence>MSSLQALLNPMSSGPPSPVALVGSHFPEPSELDLDSDGDITHDPEHNTSNGAVDHVGDLVGVIQVVDDDETEDEVELHMHRSIAREVTMVDDDDEENAEEEIYLPIRREVSPASPPPPEVDPMETESDRPALGSSPPAHDSDADDYDNVSLNGMNGGLDGFYDEEQHEDGTTETDREASMPPAALRKTPAFNTPEHEFYERSLGSPVYDAPAQSTVALTLSPPPEDPFAKPNLDINTHSRTVDMPSKPKPKKKPSAPKKKGQAASKKRISTTQEDHGDVEAIAPTPDMDSPKKKSKKSSATKPKKASSSGETNIIGLPKYDENGEQLYCICRKPDTGKWMIGCDGCEDWYHGECINIQEADGDLIDKYYCEHCSSPEQKTTWKRMCRLPGCRRPAAVDRNPPSKYCTPAHGIEFMNRHVIARSVHTRAEIAALVNGCATIEEFKRLGDRIPTPPPSSIHSYPEETRRLAEISSERIALVAHQKRIQQRGRYMQLAQERRVRIIDELKNDPEMGKVTTICGYDIRLALDDAEWDEWHEAEGRELIESGALPGRDGVCIKKVCRTHKGWNQLFADEPAKMERERLERVVALRQEERKIRERQKRRAVKDENEGLVEPEA</sequence>
<feature type="compositionally biased region" description="Polar residues" evidence="7">
    <location>
        <begin position="1"/>
        <end position="12"/>
    </location>
</feature>
<evidence type="ECO:0000256" key="5">
    <source>
        <dbReference type="ARBA" id="ARBA00023242"/>
    </source>
</evidence>
<dbReference type="InterPro" id="IPR037869">
    <property type="entry name" value="Spp1/CFP1"/>
</dbReference>
<feature type="compositionally biased region" description="Basic residues" evidence="7">
    <location>
        <begin position="293"/>
        <end position="305"/>
    </location>
</feature>
<dbReference type="SMART" id="SM00249">
    <property type="entry name" value="PHD"/>
    <property type="match status" value="1"/>
</dbReference>
<dbReference type="GO" id="GO:0045893">
    <property type="term" value="P:positive regulation of DNA-templated transcription"/>
    <property type="evidence" value="ECO:0007669"/>
    <property type="project" value="TreeGrafter"/>
</dbReference>
<dbReference type="PANTHER" id="PTHR46174">
    <property type="entry name" value="CXXC-TYPE ZINC FINGER PROTEIN 1"/>
    <property type="match status" value="1"/>
</dbReference>
<keyword evidence="5" id="KW-0539">Nucleus</keyword>
<dbReference type="EMBL" id="VXIS01000020">
    <property type="protein sequence ID" value="KAA8912717.1"/>
    <property type="molecule type" value="Genomic_DNA"/>
</dbReference>
<evidence type="ECO:0000313" key="9">
    <source>
        <dbReference type="EMBL" id="KAA8912717.1"/>
    </source>
</evidence>
<dbReference type="PANTHER" id="PTHR46174:SF1">
    <property type="entry name" value="CXXC-TYPE ZINC FINGER PROTEIN 1"/>
    <property type="match status" value="1"/>
</dbReference>
<evidence type="ECO:0000256" key="7">
    <source>
        <dbReference type="SAM" id="MobiDB-lite"/>
    </source>
</evidence>
<name>A0A5J5F6Q6_9PEZI</name>
<evidence type="ECO:0000256" key="1">
    <source>
        <dbReference type="ARBA" id="ARBA00004123"/>
    </source>
</evidence>
<feature type="region of interest" description="Disordered" evidence="7">
    <location>
        <begin position="595"/>
        <end position="617"/>
    </location>
</feature>
<feature type="region of interest" description="Disordered" evidence="7">
    <location>
        <begin position="88"/>
        <end position="317"/>
    </location>
</feature>
<keyword evidence="4" id="KW-0862">Zinc</keyword>
<dbReference type="SUPFAM" id="SSF57903">
    <property type="entry name" value="FYVE/PHD zinc finger"/>
    <property type="match status" value="1"/>
</dbReference>
<dbReference type="Pfam" id="PF00628">
    <property type="entry name" value="PHD"/>
    <property type="match status" value="1"/>
</dbReference>
<dbReference type="GO" id="GO:0048188">
    <property type="term" value="C:Set1C/COMPASS complex"/>
    <property type="evidence" value="ECO:0007669"/>
    <property type="project" value="InterPro"/>
</dbReference>
<dbReference type="PROSITE" id="PS50016">
    <property type="entry name" value="ZF_PHD_2"/>
    <property type="match status" value="1"/>
</dbReference>
<evidence type="ECO:0000259" key="8">
    <source>
        <dbReference type="PROSITE" id="PS50016"/>
    </source>
</evidence>
<dbReference type="Gene3D" id="3.30.40.10">
    <property type="entry name" value="Zinc/RING finger domain, C3HC4 (zinc finger)"/>
    <property type="match status" value="1"/>
</dbReference>
<dbReference type="OrthoDB" id="436852at2759"/>
<feature type="compositionally biased region" description="Basic residues" evidence="7">
    <location>
        <begin position="248"/>
        <end position="269"/>
    </location>
</feature>
<gene>
    <name evidence="9" type="ORF">FN846DRAFT_932425</name>
</gene>
<dbReference type="InterPro" id="IPR019787">
    <property type="entry name" value="Znf_PHD-finger"/>
</dbReference>
<accession>A0A5J5F6Q6</accession>
<evidence type="ECO:0000313" key="10">
    <source>
        <dbReference type="Proteomes" id="UP000326924"/>
    </source>
</evidence>
<evidence type="ECO:0000256" key="2">
    <source>
        <dbReference type="ARBA" id="ARBA00022723"/>
    </source>
</evidence>
<dbReference type="Proteomes" id="UP000326924">
    <property type="component" value="Unassembled WGS sequence"/>
</dbReference>
<dbReference type="InterPro" id="IPR013083">
    <property type="entry name" value="Znf_RING/FYVE/PHD"/>
</dbReference>
<feature type="compositionally biased region" description="Basic and acidic residues" evidence="7">
    <location>
        <begin position="168"/>
        <end position="178"/>
    </location>
</feature>
<proteinExistence type="predicted"/>
<feature type="compositionally biased region" description="Acidic residues" evidence="7">
    <location>
        <begin position="89"/>
        <end position="102"/>
    </location>
</feature>
<dbReference type="InterPro" id="IPR011011">
    <property type="entry name" value="Znf_FYVE_PHD"/>
</dbReference>
<evidence type="ECO:0000256" key="4">
    <source>
        <dbReference type="ARBA" id="ARBA00022833"/>
    </source>
</evidence>
<protein>
    <recommendedName>
        <fullName evidence="8">PHD-type domain-containing protein</fullName>
    </recommendedName>
</protein>
<comment type="caution">
    <text evidence="9">The sequence shown here is derived from an EMBL/GenBank/DDBJ whole genome shotgun (WGS) entry which is preliminary data.</text>
</comment>
<dbReference type="InterPro" id="IPR019786">
    <property type="entry name" value="Zinc_finger_PHD-type_CS"/>
</dbReference>
<dbReference type="InParanoid" id="A0A5J5F6Q6"/>
<keyword evidence="2" id="KW-0479">Metal-binding</keyword>
<dbReference type="AlphaFoldDB" id="A0A5J5F6Q6"/>
<dbReference type="CDD" id="cd16039">
    <property type="entry name" value="PHD_SPP1"/>
    <property type="match status" value="1"/>
</dbReference>
<dbReference type="PROSITE" id="PS01359">
    <property type="entry name" value="ZF_PHD_1"/>
    <property type="match status" value="1"/>
</dbReference>
<evidence type="ECO:0000256" key="6">
    <source>
        <dbReference type="PROSITE-ProRule" id="PRU00146"/>
    </source>
</evidence>
<reference evidence="9 10" key="1">
    <citation type="submission" date="2019-09" db="EMBL/GenBank/DDBJ databases">
        <title>Draft genome of the ectomycorrhizal ascomycete Sphaerosporella brunnea.</title>
        <authorList>
            <consortium name="DOE Joint Genome Institute"/>
            <person name="Benucci G.M."/>
            <person name="Marozzi G."/>
            <person name="Antonielli L."/>
            <person name="Sanchez S."/>
            <person name="Marco P."/>
            <person name="Wang X."/>
            <person name="Falini L.B."/>
            <person name="Barry K."/>
            <person name="Haridas S."/>
            <person name="Lipzen A."/>
            <person name="Labutti K."/>
            <person name="Grigoriev I.V."/>
            <person name="Murat C."/>
            <person name="Martin F."/>
            <person name="Albertini E."/>
            <person name="Donnini D."/>
            <person name="Bonito G."/>
        </authorList>
    </citation>
    <scope>NUCLEOTIDE SEQUENCE [LARGE SCALE GENOMIC DNA]</scope>
    <source>
        <strain evidence="9 10">Sb_GMNB300</strain>
    </source>
</reference>
<evidence type="ECO:0000256" key="3">
    <source>
        <dbReference type="ARBA" id="ARBA00022771"/>
    </source>
</evidence>
<feature type="region of interest" description="Disordered" evidence="7">
    <location>
        <begin position="1"/>
        <end position="57"/>
    </location>
</feature>
<dbReference type="GO" id="GO:0008270">
    <property type="term" value="F:zinc ion binding"/>
    <property type="evidence" value="ECO:0007669"/>
    <property type="project" value="UniProtKB-KW"/>
</dbReference>
<feature type="domain" description="PHD-type" evidence="8">
    <location>
        <begin position="326"/>
        <end position="376"/>
    </location>
</feature>
<keyword evidence="3 6" id="KW-0863">Zinc-finger</keyword>
<comment type="subcellular location">
    <subcellularLocation>
        <location evidence="1">Nucleus</location>
    </subcellularLocation>
</comment>
<keyword evidence="10" id="KW-1185">Reference proteome</keyword>